<evidence type="ECO:0000256" key="1">
    <source>
        <dbReference type="ARBA" id="ARBA00004651"/>
    </source>
</evidence>
<organism evidence="9 10">
    <name type="scientific">Limnobacter litoralis</name>
    <dbReference type="NCBI Taxonomy" id="481366"/>
    <lineage>
        <taxon>Bacteria</taxon>
        <taxon>Pseudomonadati</taxon>
        <taxon>Pseudomonadota</taxon>
        <taxon>Betaproteobacteria</taxon>
        <taxon>Burkholderiales</taxon>
        <taxon>Burkholderiaceae</taxon>
        <taxon>Limnobacter</taxon>
    </lineage>
</organism>
<keyword evidence="10" id="KW-1185">Reference proteome</keyword>
<keyword evidence="3" id="KW-1003">Cell membrane</keyword>
<evidence type="ECO:0000313" key="10">
    <source>
        <dbReference type="Proteomes" id="UP001156664"/>
    </source>
</evidence>
<dbReference type="InterPro" id="IPR000515">
    <property type="entry name" value="MetI-like"/>
</dbReference>
<accession>A0ABQ5YRE4</accession>
<feature type="transmembrane region" description="Helical" evidence="7">
    <location>
        <begin position="298"/>
        <end position="319"/>
    </location>
</feature>
<keyword evidence="5 7" id="KW-1133">Transmembrane helix</keyword>
<reference evidence="10" key="1">
    <citation type="journal article" date="2019" name="Int. J. Syst. Evol. Microbiol.">
        <title>The Global Catalogue of Microorganisms (GCM) 10K type strain sequencing project: providing services to taxonomists for standard genome sequencing and annotation.</title>
        <authorList>
            <consortium name="The Broad Institute Genomics Platform"/>
            <consortium name="The Broad Institute Genome Sequencing Center for Infectious Disease"/>
            <person name="Wu L."/>
            <person name="Ma J."/>
        </authorList>
    </citation>
    <scope>NUCLEOTIDE SEQUENCE [LARGE SCALE GENOMIC DNA]</scope>
    <source>
        <strain evidence="10">NBRC 105857</strain>
    </source>
</reference>
<evidence type="ECO:0000259" key="8">
    <source>
        <dbReference type="PROSITE" id="PS50928"/>
    </source>
</evidence>
<dbReference type="PROSITE" id="PS50928">
    <property type="entry name" value="ABC_TM1"/>
    <property type="match status" value="1"/>
</dbReference>
<keyword evidence="2 7" id="KW-0813">Transport</keyword>
<dbReference type="PANTHER" id="PTHR30151">
    <property type="entry name" value="ALKANE SULFONATE ABC TRANSPORTER-RELATED, MEMBRANE SUBUNIT"/>
    <property type="match status" value="1"/>
</dbReference>
<evidence type="ECO:0000256" key="4">
    <source>
        <dbReference type="ARBA" id="ARBA00022692"/>
    </source>
</evidence>
<dbReference type="Gene3D" id="1.10.3720.10">
    <property type="entry name" value="MetI-like"/>
    <property type="match status" value="1"/>
</dbReference>
<dbReference type="Proteomes" id="UP001156664">
    <property type="component" value="Unassembled WGS sequence"/>
</dbReference>
<evidence type="ECO:0000256" key="5">
    <source>
        <dbReference type="ARBA" id="ARBA00022989"/>
    </source>
</evidence>
<feature type="transmembrane region" description="Helical" evidence="7">
    <location>
        <begin position="255"/>
        <end position="278"/>
    </location>
</feature>
<evidence type="ECO:0000256" key="2">
    <source>
        <dbReference type="ARBA" id="ARBA00022448"/>
    </source>
</evidence>
<sequence length="336" mass="36404">MARPMSIHPSVGQQYAPDAGLDKAASGASIGVDSSTNNLQAVLSPPAHSRPAMRVAPTPPKAVRLSWAMRLKLAMSRHALHAFLSVLSIGALLGFWYLATAYRLDFYIRFNNIPTPAEVFHNGFELASSTRFQTNIWMSMRRILAGFSVATVLGVALGLICGRFKYAKSLIFPAMEVLRPIPAIAWVPMSIMLWPTTEGSIVFITFIGSFFPILINTIHGVNGVDPVLVRAAKSLGASELTVMTKVILRAALPSIFTGLAVGMGVAWVSLIAAEMISGQFGVGYFTWEAYSLIEYPNIVLGMIVIGVLGLFCSGSILMIGRWMMPWRSLSQHGGDK</sequence>
<name>A0ABQ5YRE4_9BURK</name>
<comment type="caution">
    <text evidence="9">The sequence shown here is derived from an EMBL/GenBank/DDBJ whole genome shotgun (WGS) entry which is preliminary data.</text>
</comment>
<dbReference type="CDD" id="cd06261">
    <property type="entry name" value="TM_PBP2"/>
    <property type="match status" value="1"/>
</dbReference>
<evidence type="ECO:0000256" key="6">
    <source>
        <dbReference type="ARBA" id="ARBA00023136"/>
    </source>
</evidence>
<feature type="transmembrane region" description="Helical" evidence="7">
    <location>
        <begin position="201"/>
        <end position="221"/>
    </location>
</feature>
<dbReference type="SUPFAM" id="SSF161098">
    <property type="entry name" value="MetI-like"/>
    <property type="match status" value="1"/>
</dbReference>
<evidence type="ECO:0000313" key="9">
    <source>
        <dbReference type="EMBL" id="GLR26365.1"/>
    </source>
</evidence>
<feature type="transmembrane region" description="Helical" evidence="7">
    <location>
        <begin position="177"/>
        <end position="195"/>
    </location>
</feature>
<gene>
    <name evidence="9" type="ORF">GCM10007875_14550</name>
</gene>
<proteinExistence type="inferred from homology"/>
<dbReference type="InterPro" id="IPR035906">
    <property type="entry name" value="MetI-like_sf"/>
</dbReference>
<keyword evidence="6 7" id="KW-0472">Membrane</keyword>
<comment type="similarity">
    <text evidence="7">Belongs to the binding-protein-dependent transport system permease family.</text>
</comment>
<dbReference type="Pfam" id="PF00528">
    <property type="entry name" value="BPD_transp_1"/>
    <property type="match status" value="1"/>
</dbReference>
<feature type="domain" description="ABC transmembrane type-1" evidence="8">
    <location>
        <begin position="136"/>
        <end position="311"/>
    </location>
</feature>
<evidence type="ECO:0000256" key="7">
    <source>
        <dbReference type="RuleBase" id="RU363032"/>
    </source>
</evidence>
<dbReference type="PANTHER" id="PTHR30151:SF0">
    <property type="entry name" value="ABC TRANSPORTER PERMEASE PROTEIN MJ0413-RELATED"/>
    <property type="match status" value="1"/>
</dbReference>
<feature type="transmembrane region" description="Helical" evidence="7">
    <location>
        <begin position="143"/>
        <end position="165"/>
    </location>
</feature>
<dbReference type="EMBL" id="BSOJ01000015">
    <property type="protein sequence ID" value="GLR26365.1"/>
    <property type="molecule type" value="Genomic_DNA"/>
</dbReference>
<dbReference type="RefSeq" id="WP_284280935.1">
    <property type="nucleotide sequence ID" value="NZ_BSOJ01000015.1"/>
</dbReference>
<evidence type="ECO:0000256" key="3">
    <source>
        <dbReference type="ARBA" id="ARBA00022475"/>
    </source>
</evidence>
<feature type="transmembrane region" description="Helical" evidence="7">
    <location>
        <begin position="79"/>
        <end position="99"/>
    </location>
</feature>
<keyword evidence="4 7" id="KW-0812">Transmembrane</keyword>
<comment type="subcellular location">
    <subcellularLocation>
        <location evidence="1 7">Cell membrane</location>
        <topology evidence="1 7">Multi-pass membrane protein</topology>
    </subcellularLocation>
</comment>
<protein>
    <submittedName>
        <fullName evidence="9">ABC transporter permease</fullName>
    </submittedName>
</protein>